<feature type="transmembrane region" description="Helical" evidence="6">
    <location>
        <begin position="306"/>
        <end position="328"/>
    </location>
</feature>
<reference evidence="10" key="1">
    <citation type="journal article" date="2019" name="Int. J. Syst. Evol. Microbiol.">
        <title>The Global Catalogue of Microorganisms (GCM) 10K type strain sequencing project: providing services to taxonomists for standard genome sequencing and annotation.</title>
        <authorList>
            <consortium name="The Broad Institute Genomics Platform"/>
            <consortium name="The Broad Institute Genome Sequencing Center for Infectious Disease"/>
            <person name="Wu L."/>
            <person name="Ma J."/>
        </authorList>
    </citation>
    <scope>NUCLEOTIDE SEQUENCE [LARGE SCALE GENOMIC DNA]</scope>
    <source>
        <strain evidence="10">CECT 7477</strain>
    </source>
</reference>
<evidence type="ECO:0000259" key="8">
    <source>
        <dbReference type="Pfam" id="PF12704"/>
    </source>
</evidence>
<dbReference type="InterPro" id="IPR003838">
    <property type="entry name" value="ABC3_permease_C"/>
</dbReference>
<dbReference type="Proteomes" id="UP001595814">
    <property type="component" value="Unassembled WGS sequence"/>
</dbReference>
<feature type="domain" description="ABC3 transporter permease C-terminal" evidence="7">
    <location>
        <begin position="704"/>
        <end position="817"/>
    </location>
</feature>
<comment type="caution">
    <text evidence="9">The sequence shown here is derived from an EMBL/GenBank/DDBJ whole genome shotgun (WGS) entry which is preliminary data.</text>
</comment>
<protein>
    <submittedName>
        <fullName evidence="9">ABC transporter permease</fullName>
    </submittedName>
</protein>
<feature type="transmembrane region" description="Helical" evidence="6">
    <location>
        <begin position="701"/>
        <end position="724"/>
    </location>
</feature>
<dbReference type="RefSeq" id="WP_192460893.1">
    <property type="nucleotide sequence ID" value="NZ_JACYFJ010000001.1"/>
</dbReference>
<evidence type="ECO:0000256" key="6">
    <source>
        <dbReference type="SAM" id="Phobius"/>
    </source>
</evidence>
<organism evidence="9 10">
    <name type="scientific">Euzebyella saccharophila</name>
    <dbReference type="NCBI Taxonomy" id="679664"/>
    <lineage>
        <taxon>Bacteria</taxon>
        <taxon>Pseudomonadati</taxon>
        <taxon>Bacteroidota</taxon>
        <taxon>Flavobacteriia</taxon>
        <taxon>Flavobacteriales</taxon>
        <taxon>Flavobacteriaceae</taxon>
        <taxon>Euzebyella</taxon>
    </lineage>
</organism>
<evidence type="ECO:0000256" key="2">
    <source>
        <dbReference type="ARBA" id="ARBA00022475"/>
    </source>
</evidence>
<evidence type="ECO:0000256" key="3">
    <source>
        <dbReference type="ARBA" id="ARBA00022692"/>
    </source>
</evidence>
<keyword evidence="5 6" id="KW-0472">Membrane</keyword>
<dbReference type="PANTHER" id="PTHR30572:SF18">
    <property type="entry name" value="ABC-TYPE MACROLIDE FAMILY EXPORT SYSTEM PERMEASE COMPONENT 2"/>
    <property type="match status" value="1"/>
</dbReference>
<comment type="subcellular location">
    <subcellularLocation>
        <location evidence="1">Cell membrane</location>
        <topology evidence="1">Multi-pass membrane protein</topology>
    </subcellularLocation>
</comment>
<dbReference type="EMBL" id="JBHSAW010000004">
    <property type="protein sequence ID" value="MFC4095421.1"/>
    <property type="molecule type" value="Genomic_DNA"/>
</dbReference>
<evidence type="ECO:0000256" key="4">
    <source>
        <dbReference type="ARBA" id="ARBA00022989"/>
    </source>
</evidence>
<dbReference type="InterPro" id="IPR025857">
    <property type="entry name" value="MacB_PCD"/>
</dbReference>
<evidence type="ECO:0000259" key="7">
    <source>
        <dbReference type="Pfam" id="PF02687"/>
    </source>
</evidence>
<feature type="domain" description="ABC3 transporter permease C-terminal" evidence="7">
    <location>
        <begin position="311"/>
        <end position="424"/>
    </location>
</feature>
<feature type="domain" description="MacB-like periplasmic core" evidence="8">
    <location>
        <begin position="20"/>
        <end position="232"/>
    </location>
</feature>
<feature type="transmembrane region" description="Helical" evidence="6">
    <location>
        <begin position="356"/>
        <end position="380"/>
    </location>
</feature>
<dbReference type="Pfam" id="PF12704">
    <property type="entry name" value="MacB_PCD"/>
    <property type="match status" value="2"/>
</dbReference>
<keyword evidence="3 6" id="KW-0812">Transmembrane</keyword>
<evidence type="ECO:0000313" key="10">
    <source>
        <dbReference type="Proteomes" id="UP001595814"/>
    </source>
</evidence>
<feature type="transmembrane region" description="Helical" evidence="6">
    <location>
        <begin position="745"/>
        <end position="767"/>
    </location>
</feature>
<keyword evidence="2" id="KW-1003">Cell membrane</keyword>
<evidence type="ECO:0000256" key="1">
    <source>
        <dbReference type="ARBA" id="ARBA00004651"/>
    </source>
</evidence>
<feature type="transmembrane region" description="Helical" evidence="6">
    <location>
        <begin position="787"/>
        <end position="810"/>
    </location>
</feature>
<feature type="transmembrane region" description="Helical" evidence="6">
    <location>
        <begin position="400"/>
        <end position="424"/>
    </location>
</feature>
<feature type="domain" description="MacB-like periplasmic core" evidence="8">
    <location>
        <begin position="457"/>
        <end position="658"/>
    </location>
</feature>
<proteinExistence type="predicted"/>
<keyword evidence="10" id="KW-1185">Reference proteome</keyword>
<dbReference type="InterPro" id="IPR050250">
    <property type="entry name" value="Macrolide_Exporter_MacB"/>
</dbReference>
<evidence type="ECO:0000256" key="5">
    <source>
        <dbReference type="ARBA" id="ARBA00023136"/>
    </source>
</evidence>
<feature type="transmembrane region" description="Helical" evidence="6">
    <location>
        <begin position="445"/>
        <end position="470"/>
    </location>
</feature>
<dbReference type="PANTHER" id="PTHR30572">
    <property type="entry name" value="MEMBRANE COMPONENT OF TRANSPORTER-RELATED"/>
    <property type="match status" value="1"/>
</dbReference>
<evidence type="ECO:0000313" key="9">
    <source>
        <dbReference type="EMBL" id="MFC4095421.1"/>
    </source>
</evidence>
<feature type="transmembrane region" description="Helical" evidence="6">
    <location>
        <begin position="21"/>
        <end position="42"/>
    </location>
</feature>
<gene>
    <name evidence="9" type="ORF">ACFOUT_06025</name>
</gene>
<accession>A0ABV8JP86</accession>
<sequence length="824" mass="92475">MFKNYIKIAFRNAFRYKRNSIINIAGLSLGLGSVLLIALYIADELHYDEFVEDAEQVYRINIDAKMGAEEFFAGYTPPPVGKTMVEIYPEVEAYTRLYRPGADIVEYSDGSTKNVFNEDAVFGVDPNFLEILTYPLLHGNPKTCLTDPNSIVLTQTVAQKYFGNTDPMGKTLYYGSKRIPLKVTGILEDMDKLSASVEFDMLMPVENFGNVTYFEWSWVWLNMATYVKLSKNAVNNPKTIANLEAKFPAMVKTHGASAFDRIGQPFDEFLDKGNRWNFHLQALREIHLRSDGIESIITEQNSLKNLYIFGAIALFIIILACVNFTNLATAQSVKRSKEIGIRKVLGSFRLQLIRQFLVEAFLYTAIASLLSLLLVWSVLPVFNEISGKNISLVYIFKTDIWVFLLGLSMLTALLAGTYPAFYLTAFKPVQVLKGVQNTTNPKNSFVRNGLVVFQFAVASIMIIATSIVYLQLKFAQNKDLGYNRENIVVLHHTEKLGAQEETFRDELASLTEIKSASISSSMITHGAFGDFYFPEVTNKNENIAKDILLESYLVDHQFINTLGFELAQGRSFDKKFNDSLSVIINEATAKQIGWENPVGKRIQYPGGKNESYTVIGVVKDFNLQSLHSRIAPFALFSDQSKSYDSGTSFISLKLQSGNPKKILETLERKWNDYEPTVPFEFSFLDDDLNTAYIAEKRQATLFGIFAFLSIFIACIGLLGLIAFTAQQKSKEIGVRKVLGASMAEILQLLAVDFVKLVLIALLISSPIAAYFMNNWLQDFAYRISIPWWVFVTTGAASILIALVTVSYQAVKAATTNPVKSLRTE</sequence>
<dbReference type="Pfam" id="PF02687">
    <property type="entry name" value="FtsX"/>
    <property type="match status" value="2"/>
</dbReference>
<keyword evidence="4 6" id="KW-1133">Transmembrane helix</keyword>
<name>A0ABV8JP86_9FLAO</name>